<comment type="similarity">
    <text evidence="4 13">Belongs to the aspartokinase family.</text>
</comment>
<dbReference type="EC" id="2.7.2.4" evidence="13"/>
<evidence type="ECO:0000256" key="9">
    <source>
        <dbReference type="ARBA" id="ARBA00022840"/>
    </source>
</evidence>
<evidence type="ECO:0000256" key="12">
    <source>
        <dbReference type="PIRSR" id="PIRSR000726-1"/>
    </source>
</evidence>
<dbReference type="UniPathway" id="UPA00034">
    <property type="reaction ID" value="UER00015"/>
</dbReference>
<evidence type="ECO:0000256" key="10">
    <source>
        <dbReference type="ARBA" id="ARBA00023154"/>
    </source>
</evidence>
<comment type="pathway">
    <text evidence="1 14">Amino-acid biosynthesis; L-lysine biosynthesis via DAP pathway; (S)-tetrahydrodipicolinate from L-aspartate: step 1/4.</text>
</comment>
<dbReference type="Pfam" id="PF00696">
    <property type="entry name" value="AA_kinase"/>
    <property type="match status" value="1"/>
</dbReference>
<accession>C6HZV4</accession>
<feature type="binding site" evidence="12">
    <location>
        <position position="47"/>
    </location>
    <ligand>
        <name>substrate</name>
    </ligand>
</feature>
<dbReference type="EMBL" id="GG693884">
    <property type="protein sequence ID" value="EES51892.1"/>
    <property type="molecule type" value="Genomic_DNA"/>
</dbReference>
<keyword evidence="8 13" id="KW-0418">Kinase</keyword>
<dbReference type="InterPro" id="IPR036393">
    <property type="entry name" value="AceGlu_kinase-like_sf"/>
</dbReference>
<evidence type="ECO:0000256" key="1">
    <source>
        <dbReference type="ARBA" id="ARBA00004766"/>
    </source>
</evidence>
<feature type="binding site" evidence="12">
    <location>
        <position position="74"/>
    </location>
    <ligand>
        <name>substrate</name>
    </ligand>
</feature>
<proteinExistence type="inferred from homology"/>
<dbReference type="InterPro" id="IPR001341">
    <property type="entry name" value="Asp_kinase"/>
</dbReference>
<organism evidence="16 17">
    <name type="scientific">Leptospirillum ferrodiazotrophum</name>
    <dbReference type="NCBI Taxonomy" id="412449"/>
    <lineage>
        <taxon>Bacteria</taxon>
        <taxon>Pseudomonadati</taxon>
        <taxon>Nitrospirota</taxon>
        <taxon>Nitrospiria</taxon>
        <taxon>Nitrospirales</taxon>
        <taxon>Nitrospiraceae</taxon>
        <taxon>Leptospirillum</taxon>
    </lineage>
</organism>
<evidence type="ECO:0000256" key="13">
    <source>
        <dbReference type="RuleBase" id="RU003448"/>
    </source>
</evidence>
<comment type="pathway">
    <text evidence="3 14">Amino-acid biosynthesis; L-threonine biosynthesis; L-threonine from L-aspartate: step 1/5.</text>
</comment>
<dbReference type="Pfam" id="PF22468">
    <property type="entry name" value="ACT_9"/>
    <property type="match status" value="1"/>
</dbReference>
<dbReference type="NCBIfam" id="TIGR00656">
    <property type="entry name" value="asp_kin_monofn"/>
    <property type="match status" value="1"/>
</dbReference>
<dbReference type="CDD" id="cd04923">
    <property type="entry name" value="ACT_AK-LysC-DapG-like_2"/>
    <property type="match status" value="1"/>
</dbReference>
<dbReference type="FunFam" id="3.30.2130.10:FF:000002">
    <property type="entry name" value="Aspartokinase"/>
    <property type="match status" value="1"/>
</dbReference>
<dbReference type="SUPFAM" id="SSF53633">
    <property type="entry name" value="Carbamate kinase-like"/>
    <property type="match status" value="1"/>
</dbReference>
<feature type="binding site" evidence="12">
    <location>
        <begin position="209"/>
        <end position="210"/>
    </location>
    <ligand>
        <name>ATP</name>
        <dbReference type="ChEBI" id="CHEBI:30616"/>
    </ligand>
</feature>
<dbReference type="SUPFAM" id="SSF55021">
    <property type="entry name" value="ACT-like"/>
    <property type="match status" value="2"/>
</dbReference>
<feature type="domain" description="ACT" evidence="15">
    <location>
        <begin position="264"/>
        <end position="347"/>
    </location>
</feature>
<dbReference type="PIRSF" id="PIRSF000726">
    <property type="entry name" value="Asp_kin"/>
    <property type="match status" value="1"/>
</dbReference>
<dbReference type="PANTHER" id="PTHR21499:SF3">
    <property type="entry name" value="ASPARTOKINASE"/>
    <property type="match status" value="1"/>
</dbReference>
<evidence type="ECO:0000256" key="6">
    <source>
        <dbReference type="ARBA" id="ARBA00022679"/>
    </source>
</evidence>
<keyword evidence="6 13" id="KW-0808">Transferase</keyword>
<dbReference type="Proteomes" id="UP000009374">
    <property type="component" value="Unassembled WGS sequence"/>
</dbReference>
<evidence type="ECO:0000256" key="5">
    <source>
        <dbReference type="ARBA" id="ARBA00022605"/>
    </source>
</evidence>
<dbReference type="InterPro" id="IPR045865">
    <property type="entry name" value="ACT-like_dom_sf"/>
</dbReference>
<dbReference type="FunFam" id="3.40.1160.10:FF:000002">
    <property type="entry name" value="Aspartokinase"/>
    <property type="match status" value="1"/>
</dbReference>
<dbReference type="GO" id="GO:0009090">
    <property type="term" value="P:homoserine biosynthetic process"/>
    <property type="evidence" value="ECO:0007669"/>
    <property type="project" value="TreeGrafter"/>
</dbReference>
<dbReference type="UniPathway" id="UPA00051">
    <property type="reaction ID" value="UER00462"/>
</dbReference>
<dbReference type="InterPro" id="IPR002912">
    <property type="entry name" value="ACT_dom"/>
</dbReference>
<keyword evidence="9 12" id="KW-0067">ATP-binding</keyword>
<dbReference type="NCBIfam" id="NF005154">
    <property type="entry name" value="PRK06635.1-2"/>
    <property type="match status" value="1"/>
</dbReference>
<dbReference type="CDD" id="cd04261">
    <property type="entry name" value="AAK_AKii-LysC-BS"/>
    <property type="match status" value="1"/>
</dbReference>
<dbReference type="Gene3D" id="3.30.2130.10">
    <property type="entry name" value="VC0802-like"/>
    <property type="match status" value="1"/>
</dbReference>
<evidence type="ECO:0000256" key="11">
    <source>
        <dbReference type="ARBA" id="ARBA00047872"/>
    </source>
</evidence>
<dbReference type="GO" id="GO:0004072">
    <property type="term" value="F:aspartate kinase activity"/>
    <property type="evidence" value="ECO:0007669"/>
    <property type="project" value="UniProtKB-EC"/>
</dbReference>
<evidence type="ECO:0000256" key="14">
    <source>
        <dbReference type="RuleBase" id="RU004249"/>
    </source>
</evidence>
<dbReference type="PROSITE" id="PS51671">
    <property type="entry name" value="ACT"/>
    <property type="match status" value="1"/>
</dbReference>
<dbReference type="PANTHER" id="PTHR21499">
    <property type="entry name" value="ASPARTATE KINASE"/>
    <property type="match status" value="1"/>
</dbReference>
<dbReference type="GO" id="GO:0009089">
    <property type="term" value="P:lysine biosynthetic process via diaminopimelate"/>
    <property type="evidence" value="ECO:0007669"/>
    <property type="project" value="UniProtKB-UniPathway"/>
</dbReference>
<dbReference type="Pfam" id="PF01842">
    <property type="entry name" value="ACT"/>
    <property type="match status" value="1"/>
</dbReference>
<evidence type="ECO:0000256" key="7">
    <source>
        <dbReference type="ARBA" id="ARBA00022741"/>
    </source>
</evidence>
<name>C6HZV4_9BACT</name>
<keyword evidence="17" id="KW-1185">Reference proteome</keyword>
<dbReference type="NCBIfam" id="TIGR00657">
    <property type="entry name" value="asp_kinases"/>
    <property type="match status" value="1"/>
</dbReference>
<dbReference type="InterPro" id="IPR041740">
    <property type="entry name" value="AKii-LysC-BS"/>
</dbReference>
<dbReference type="InterPro" id="IPR054352">
    <property type="entry name" value="ACT_Aspartokinase"/>
</dbReference>
<dbReference type="GO" id="GO:0005524">
    <property type="term" value="F:ATP binding"/>
    <property type="evidence" value="ECO:0007669"/>
    <property type="project" value="UniProtKB-KW"/>
</dbReference>
<sequence length="413" mass="44850">MSRIVMKFGGTSVRDIDRIRHVAGRVAKVRREGHEVVAVVSAMAGDTDRLIRLAHEITPDPSDRELDMLLSSGERITSALLAMALSTDGIPARSFSGRQVGIHTDSTHTKARIERIDGARLEQSLREGVVPVVAGFQGISPSEDVTTLGRGGSDTTAVALAVAIAADRCDIYTDVTGVFTADPNMVPRARKLDRISYEEMLEMAALGAKVLHSRSVEFAMRYRMPLRVLSTFSEDPGTLVTEEDRTMEQMVVSGVTLDRNQAQVVVCDVPDRPGLAATLFRELSDNALIVDMIVQNVGQDHLTDISFTVPRSEARKTLRIARDVATRIGAGQVKTREDISKISIVGVGMRSHSGVAARMFETLAAEGINILMISTSEIKISCLIDEKYGELAARVIHSTFGLDRNEPGDPSRG</sequence>
<protein>
    <recommendedName>
        <fullName evidence="13">Aspartokinase</fullName>
        <ecNumber evidence="13">2.7.2.4</ecNumber>
    </recommendedName>
</protein>
<dbReference type="PROSITE" id="PS00324">
    <property type="entry name" value="ASPARTOKINASE"/>
    <property type="match status" value="1"/>
</dbReference>
<dbReference type="Gene3D" id="3.40.1160.10">
    <property type="entry name" value="Acetylglutamate kinase-like"/>
    <property type="match status" value="1"/>
</dbReference>
<dbReference type="InterPro" id="IPR001048">
    <property type="entry name" value="Asp/Glu/Uridylate_kinase"/>
</dbReference>
<evidence type="ECO:0000256" key="8">
    <source>
        <dbReference type="ARBA" id="ARBA00022777"/>
    </source>
</evidence>
<feature type="binding site" evidence="12">
    <location>
        <begin position="7"/>
        <end position="10"/>
    </location>
    <ligand>
        <name>ATP</name>
        <dbReference type="ChEBI" id="CHEBI:30616"/>
    </ligand>
</feature>
<gene>
    <name evidence="16" type="ORF">UBAL3_95450112</name>
</gene>
<dbReference type="InterPro" id="IPR005260">
    <property type="entry name" value="Asp_kin_monofn"/>
</dbReference>
<reference evidence="16 17" key="1">
    <citation type="journal article" date="2009" name="Appl. Environ. Microbiol.">
        <title>Community genomic and proteomic analyses of chemoautotrophic iron-oxidizing "Leptospirillum rubarum" (Group II) and "Leptospirillum ferrodiazotrophum" (Group III) bacteria in acid mine drainage biofilms.</title>
        <authorList>
            <person name="Goltsman D.S."/>
            <person name="Denef V.J."/>
            <person name="Singer S.W."/>
            <person name="VerBerkmoes N.C."/>
            <person name="Lefsrud M."/>
            <person name="Mueller R.S."/>
            <person name="Dick G.J."/>
            <person name="Sun C.L."/>
            <person name="Wheeler K.E."/>
            <person name="Zemla A."/>
            <person name="Baker B.J."/>
            <person name="Hauser L."/>
            <person name="Land M."/>
            <person name="Shah M.B."/>
            <person name="Thelen M.P."/>
            <person name="Hettich R.L."/>
            <person name="Banfield J.F."/>
        </authorList>
    </citation>
    <scope>NUCLEOTIDE SEQUENCE [LARGE SCALE GENOMIC DNA]</scope>
</reference>
<dbReference type="NCBIfam" id="NF005155">
    <property type="entry name" value="PRK06635.1-4"/>
    <property type="match status" value="1"/>
</dbReference>
<dbReference type="GO" id="GO:0005829">
    <property type="term" value="C:cytosol"/>
    <property type="evidence" value="ECO:0007669"/>
    <property type="project" value="TreeGrafter"/>
</dbReference>
<comment type="pathway">
    <text evidence="2 14">Amino-acid biosynthesis; L-methionine biosynthesis via de novo pathway; L-homoserine from L-aspartate: step 1/3.</text>
</comment>
<keyword evidence="10" id="KW-0457">Lysine biosynthesis</keyword>
<evidence type="ECO:0000256" key="4">
    <source>
        <dbReference type="ARBA" id="ARBA00010122"/>
    </source>
</evidence>
<dbReference type="GO" id="GO:0009088">
    <property type="term" value="P:threonine biosynthetic process"/>
    <property type="evidence" value="ECO:0007669"/>
    <property type="project" value="UniProtKB-UniPathway"/>
</dbReference>
<evidence type="ECO:0000313" key="17">
    <source>
        <dbReference type="Proteomes" id="UP000009374"/>
    </source>
</evidence>
<dbReference type="AlphaFoldDB" id="C6HZV4"/>
<keyword evidence="7 12" id="KW-0547">Nucleotide-binding</keyword>
<evidence type="ECO:0000259" key="15">
    <source>
        <dbReference type="PROSITE" id="PS51671"/>
    </source>
</evidence>
<dbReference type="InterPro" id="IPR018042">
    <property type="entry name" value="Aspartate_kinase_CS"/>
</dbReference>
<feature type="binding site" evidence="12">
    <location>
        <begin position="173"/>
        <end position="174"/>
    </location>
    <ligand>
        <name>ATP</name>
        <dbReference type="ChEBI" id="CHEBI:30616"/>
    </ligand>
</feature>
<dbReference type="UniPathway" id="UPA00050">
    <property type="reaction ID" value="UER00461"/>
</dbReference>
<comment type="catalytic activity">
    <reaction evidence="11 13">
        <text>L-aspartate + ATP = 4-phospho-L-aspartate + ADP</text>
        <dbReference type="Rhea" id="RHEA:23776"/>
        <dbReference type="ChEBI" id="CHEBI:29991"/>
        <dbReference type="ChEBI" id="CHEBI:30616"/>
        <dbReference type="ChEBI" id="CHEBI:57535"/>
        <dbReference type="ChEBI" id="CHEBI:456216"/>
        <dbReference type="EC" id="2.7.2.4"/>
    </reaction>
</comment>
<keyword evidence="5 14" id="KW-0028">Amino-acid biosynthesis</keyword>
<evidence type="ECO:0000256" key="3">
    <source>
        <dbReference type="ARBA" id="ARBA00005139"/>
    </source>
</evidence>
<evidence type="ECO:0000256" key="2">
    <source>
        <dbReference type="ARBA" id="ARBA00004986"/>
    </source>
</evidence>
<evidence type="ECO:0000313" key="16">
    <source>
        <dbReference type="EMBL" id="EES51892.1"/>
    </source>
</evidence>
<dbReference type="CDD" id="cd04913">
    <property type="entry name" value="ACT_AKii-LysC-BS-like_1"/>
    <property type="match status" value="1"/>
</dbReference>